<dbReference type="EMBL" id="BSUZ01000001">
    <property type="protein sequence ID" value="GMA87285.1"/>
    <property type="molecule type" value="Genomic_DNA"/>
</dbReference>
<evidence type="ECO:0000256" key="4">
    <source>
        <dbReference type="SAM" id="MobiDB-lite"/>
    </source>
</evidence>
<dbReference type="Gene3D" id="1.10.287.110">
    <property type="entry name" value="DnaJ domain"/>
    <property type="match status" value="1"/>
</dbReference>
<dbReference type="InterPro" id="IPR018253">
    <property type="entry name" value="DnaJ_domain_CS"/>
</dbReference>
<evidence type="ECO:0000259" key="5">
    <source>
        <dbReference type="PROSITE" id="PS50076"/>
    </source>
</evidence>
<gene>
    <name evidence="6" type="ORF">GCM10025868_25350</name>
</gene>
<dbReference type="PRINTS" id="PR00625">
    <property type="entry name" value="JDOMAIN"/>
</dbReference>
<evidence type="ECO:0000313" key="7">
    <source>
        <dbReference type="Proteomes" id="UP001157017"/>
    </source>
</evidence>
<dbReference type="SMART" id="SM00271">
    <property type="entry name" value="DnaJ"/>
    <property type="match status" value="1"/>
</dbReference>
<keyword evidence="3" id="KW-0143">Chaperone</keyword>
<dbReference type="CDD" id="cd06257">
    <property type="entry name" value="DnaJ"/>
    <property type="match status" value="1"/>
</dbReference>
<dbReference type="PANTHER" id="PTHR43096">
    <property type="entry name" value="DNAJ HOMOLOG 1, MITOCHONDRIAL-RELATED"/>
    <property type="match status" value="1"/>
</dbReference>
<dbReference type="Gene3D" id="2.60.260.20">
    <property type="entry name" value="Urease metallochaperone UreE, N-terminal domain"/>
    <property type="match status" value="2"/>
</dbReference>
<feature type="region of interest" description="Disordered" evidence="4">
    <location>
        <begin position="135"/>
        <end position="158"/>
    </location>
</feature>
<dbReference type="SUPFAM" id="SSF46565">
    <property type="entry name" value="Chaperone J-domain"/>
    <property type="match status" value="1"/>
</dbReference>
<dbReference type="SUPFAM" id="SSF49493">
    <property type="entry name" value="HSP40/DnaJ peptide-binding domain"/>
    <property type="match status" value="2"/>
</dbReference>
<sequence length="344" mass="35799">MAGQDWFEKDFYATLGVAKDADATAIKKAYRKLARTNHPDANGGDDKRFKEIGEAYSVLSDAEQRKQYDAVRAMSGGGARFAPGGGGSGFEDVFSSMFGGAGAGGGTRFPPGGGAGGPGGIDLEDLLRTMGAGDTAGGRGRSRFGGFGAPRGPQRGADVEATTRLGFREAVTGSTVTLRSPDGSQVTARVPAGTRDGQRIRLRGKGGRGDQGGAAGDMLITVQVSPDPVFGRTGDDLTVTVPVTFAEAALGATVEVPVLEARRRPRERRHGAGQGAGRHAVRSHAARARARRAHDVRAGRPAGRRAGRGAAAARRRGARGRRVLRRRDEGEDPRAGLMSQARGE</sequence>
<proteinExistence type="predicted"/>
<dbReference type="PROSITE" id="PS00636">
    <property type="entry name" value="DNAJ_1"/>
    <property type="match status" value="1"/>
</dbReference>
<feature type="compositionally biased region" description="Gly residues" evidence="4">
    <location>
        <begin position="135"/>
        <end position="149"/>
    </location>
</feature>
<keyword evidence="2" id="KW-0346">Stress response</keyword>
<evidence type="ECO:0000256" key="1">
    <source>
        <dbReference type="ARBA" id="ARBA00022705"/>
    </source>
</evidence>
<protein>
    <recommendedName>
        <fullName evidence="5">J domain-containing protein</fullName>
    </recommendedName>
</protein>
<feature type="region of interest" description="Disordered" evidence="4">
    <location>
        <begin position="262"/>
        <end position="344"/>
    </location>
</feature>
<keyword evidence="1" id="KW-0235">DNA replication</keyword>
<dbReference type="InterPro" id="IPR036869">
    <property type="entry name" value="J_dom_sf"/>
</dbReference>
<evidence type="ECO:0000256" key="3">
    <source>
        <dbReference type="ARBA" id="ARBA00023186"/>
    </source>
</evidence>
<evidence type="ECO:0000256" key="2">
    <source>
        <dbReference type="ARBA" id="ARBA00023016"/>
    </source>
</evidence>
<dbReference type="InterPro" id="IPR002939">
    <property type="entry name" value="DnaJ_C"/>
</dbReference>
<dbReference type="PROSITE" id="PS50076">
    <property type="entry name" value="DNAJ_2"/>
    <property type="match status" value="1"/>
</dbReference>
<reference evidence="7" key="1">
    <citation type="journal article" date="2019" name="Int. J. Syst. Evol. Microbiol.">
        <title>The Global Catalogue of Microorganisms (GCM) 10K type strain sequencing project: providing services to taxonomists for standard genome sequencing and annotation.</title>
        <authorList>
            <consortium name="The Broad Institute Genomics Platform"/>
            <consortium name="The Broad Institute Genome Sequencing Center for Infectious Disease"/>
            <person name="Wu L."/>
            <person name="Ma J."/>
        </authorList>
    </citation>
    <scope>NUCLEOTIDE SEQUENCE [LARGE SCALE GENOMIC DNA]</scope>
    <source>
        <strain evidence="7">NBRC 108730</strain>
    </source>
</reference>
<organism evidence="6 7">
    <name type="scientific">Angustibacter aerolatus</name>
    <dbReference type="NCBI Taxonomy" id="1162965"/>
    <lineage>
        <taxon>Bacteria</taxon>
        <taxon>Bacillati</taxon>
        <taxon>Actinomycetota</taxon>
        <taxon>Actinomycetes</taxon>
        <taxon>Kineosporiales</taxon>
        <taxon>Kineosporiaceae</taxon>
    </lineage>
</organism>
<comment type="caution">
    <text evidence="6">The sequence shown here is derived from an EMBL/GenBank/DDBJ whole genome shotgun (WGS) entry which is preliminary data.</text>
</comment>
<dbReference type="Proteomes" id="UP001157017">
    <property type="component" value="Unassembled WGS sequence"/>
</dbReference>
<feature type="domain" description="J" evidence="5">
    <location>
        <begin position="10"/>
        <end position="72"/>
    </location>
</feature>
<feature type="compositionally biased region" description="Basic residues" evidence="4">
    <location>
        <begin position="302"/>
        <end position="325"/>
    </location>
</feature>
<evidence type="ECO:0000313" key="6">
    <source>
        <dbReference type="EMBL" id="GMA87285.1"/>
    </source>
</evidence>
<name>A0ABQ6JGG9_9ACTN</name>
<dbReference type="InterPro" id="IPR008971">
    <property type="entry name" value="HSP40/DnaJ_pept-bd"/>
</dbReference>
<feature type="compositionally biased region" description="Basic residues" evidence="4">
    <location>
        <begin position="279"/>
        <end position="292"/>
    </location>
</feature>
<dbReference type="Pfam" id="PF00226">
    <property type="entry name" value="DnaJ"/>
    <property type="match status" value="1"/>
</dbReference>
<dbReference type="PANTHER" id="PTHR43096:SF54">
    <property type="entry name" value="CHAPERONE PROTEIN DNAJ 1"/>
    <property type="match status" value="1"/>
</dbReference>
<accession>A0ABQ6JGG9</accession>
<dbReference type="Pfam" id="PF01556">
    <property type="entry name" value="DnaJ_C"/>
    <property type="match status" value="1"/>
</dbReference>
<keyword evidence="7" id="KW-1185">Reference proteome</keyword>
<dbReference type="InterPro" id="IPR001623">
    <property type="entry name" value="DnaJ_domain"/>
</dbReference>
<dbReference type="CDD" id="cd10747">
    <property type="entry name" value="DnaJ_C"/>
    <property type="match status" value="1"/>
</dbReference>